<dbReference type="FunFam" id="3.90.1490.10:FF:000001">
    <property type="entry name" value="Diphthine--ammonia ligase"/>
    <property type="match status" value="1"/>
</dbReference>
<feature type="compositionally biased region" description="Polar residues" evidence="13">
    <location>
        <begin position="318"/>
        <end position="338"/>
    </location>
</feature>
<dbReference type="Pfam" id="PF01902">
    <property type="entry name" value="Diphthami_syn_2"/>
    <property type="match status" value="1"/>
</dbReference>
<protein>
    <recommendedName>
        <fullName evidence="4">Diphthine--ammonia ligase</fullName>
        <ecNumber evidence="3">6.3.1.14</ecNumber>
    </recommendedName>
    <alternativeName>
        <fullName evidence="9">ATP-binding domain-containing protein 4</fullName>
    </alternativeName>
    <alternativeName>
        <fullName evidence="8">Diphthamide synthase</fullName>
    </alternativeName>
    <alternativeName>
        <fullName evidence="10">Diphthamide synthetase</fullName>
    </alternativeName>
    <alternativeName>
        <fullName evidence="11">Protein DPH6 homolog</fullName>
    </alternativeName>
</protein>
<comment type="caution">
    <text evidence="15">The sequence shown here is derived from an EMBL/GenBank/DDBJ whole genome shotgun (WGS) entry which is preliminary data.</text>
</comment>
<dbReference type="Gene3D" id="3.90.1490.10">
    <property type="entry name" value="putative n-type atp pyrophosphatase, domain 2"/>
    <property type="match status" value="1"/>
</dbReference>
<accession>A0AAV7XDC7</accession>
<organism evidence="15 16">
    <name type="scientific">Megalurothrips usitatus</name>
    <name type="common">bean blossom thrips</name>
    <dbReference type="NCBI Taxonomy" id="439358"/>
    <lineage>
        <taxon>Eukaryota</taxon>
        <taxon>Metazoa</taxon>
        <taxon>Ecdysozoa</taxon>
        <taxon>Arthropoda</taxon>
        <taxon>Hexapoda</taxon>
        <taxon>Insecta</taxon>
        <taxon>Pterygota</taxon>
        <taxon>Neoptera</taxon>
        <taxon>Paraneoptera</taxon>
        <taxon>Thysanoptera</taxon>
        <taxon>Terebrantia</taxon>
        <taxon>Thripoidea</taxon>
        <taxon>Thripidae</taxon>
        <taxon>Megalurothrips</taxon>
    </lineage>
</organism>
<dbReference type="InterPro" id="IPR002761">
    <property type="entry name" value="Diphthami_syn_dom"/>
</dbReference>
<comment type="catalytic activity">
    <reaction evidence="12">
        <text>diphthine-[translation elongation factor 2] + NH4(+) + ATP = diphthamide-[translation elongation factor 2] + AMP + diphosphate + H(+)</text>
        <dbReference type="Rhea" id="RHEA:19753"/>
        <dbReference type="Rhea" id="RHEA-COMP:10172"/>
        <dbReference type="Rhea" id="RHEA-COMP:10174"/>
        <dbReference type="ChEBI" id="CHEBI:15378"/>
        <dbReference type="ChEBI" id="CHEBI:16692"/>
        <dbReference type="ChEBI" id="CHEBI:28938"/>
        <dbReference type="ChEBI" id="CHEBI:30616"/>
        <dbReference type="ChEBI" id="CHEBI:33019"/>
        <dbReference type="ChEBI" id="CHEBI:82696"/>
        <dbReference type="ChEBI" id="CHEBI:456215"/>
        <dbReference type="EC" id="6.3.1.14"/>
    </reaction>
</comment>
<dbReference type="GO" id="GO:0017183">
    <property type="term" value="P:protein histidyl modification to diphthamide"/>
    <property type="evidence" value="ECO:0007669"/>
    <property type="project" value="TreeGrafter"/>
</dbReference>
<dbReference type="EMBL" id="JAPTSV010000011">
    <property type="protein sequence ID" value="KAJ1522670.1"/>
    <property type="molecule type" value="Genomic_DNA"/>
</dbReference>
<evidence type="ECO:0000256" key="8">
    <source>
        <dbReference type="ARBA" id="ARBA00029814"/>
    </source>
</evidence>
<feature type="region of interest" description="Disordered" evidence="13">
    <location>
        <begin position="313"/>
        <end position="338"/>
    </location>
</feature>
<dbReference type="Gene3D" id="3.40.50.620">
    <property type="entry name" value="HUPs"/>
    <property type="match status" value="1"/>
</dbReference>
<dbReference type="NCBIfam" id="TIGR00290">
    <property type="entry name" value="MJ0570_dom"/>
    <property type="match status" value="1"/>
</dbReference>
<keyword evidence="6" id="KW-0547">Nucleotide-binding</keyword>
<keyword evidence="7" id="KW-0067">ATP-binding</keyword>
<dbReference type="FunFam" id="3.40.50.620:FF:000069">
    <property type="entry name" value="diphthine--ammonia ligase"/>
    <property type="match status" value="1"/>
</dbReference>
<dbReference type="Pfam" id="PF01042">
    <property type="entry name" value="Ribonuc_L-PSP"/>
    <property type="match status" value="2"/>
</dbReference>
<dbReference type="AlphaFoldDB" id="A0AAV7XDC7"/>
<keyword evidence="16" id="KW-1185">Reference proteome</keyword>
<dbReference type="SUPFAM" id="SSF55298">
    <property type="entry name" value="YjgF-like"/>
    <property type="match status" value="2"/>
</dbReference>
<evidence type="ECO:0000256" key="11">
    <source>
        <dbReference type="ARBA" id="ARBA00032849"/>
    </source>
</evidence>
<dbReference type="PANTHER" id="PTHR12196">
    <property type="entry name" value="DOMAIN OF UNKNOWN FUNCTION 71 DUF71 -CONTAINING PROTEIN"/>
    <property type="match status" value="1"/>
</dbReference>
<dbReference type="InterPro" id="IPR014729">
    <property type="entry name" value="Rossmann-like_a/b/a_fold"/>
</dbReference>
<dbReference type="EC" id="6.3.1.14" evidence="3"/>
<dbReference type="SUPFAM" id="SSF52402">
    <property type="entry name" value="Adenine nucleotide alpha hydrolases-like"/>
    <property type="match status" value="1"/>
</dbReference>
<comment type="pathway">
    <text evidence="1">Protein modification; peptidyl-diphthamide biosynthesis.</text>
</comment>
<evidence type="ECO:0000256" key="13">
    <source>
        <dbReference type="SAM" id="MobiDB-lite"/>
    </source>
</evidence>
<feature type="domain" description="Diphthamide synthase" evidence="14">
    <location>
        <begin position="1"/>
        <end position="227"/>
    </location>
</feature>
<dbReference type="PANTHER" id="PTHR12196:SF2">
    <property type="entry name" value="DIPHTHINE--AMMONIA LIGASE"/>
    <property type="match status" value="1"/>
</dbReference>
<dbReference type="CDD" id="cd01994">
    <property type="entry name" value="AANH_PF0828-like"/>
    <property type="match status" value="1"/>
</dbReference>
<feature type="region of interest" description="Disordered" evidence="13">
    <location>
        <begin position="273"/>
        <end position="297"/>
    </location>
</feature>
<dbReference type="CDD" id="cd06155">
    <property type="entry name" value="eu_AANH_C_1"/>
    <property type="match status" value="1"/>
</dbReference>
<evidence type="ECO:0000256" key="1">
    <source>
        <dbReference type="ARBA" id="ARBA00005156"/>
    </source>
</evidence>
<dbReference type="CDD" id="cd06156">
    <property type="entry name" value="eu_AANH_C_2"/>
    <property type="match status" value="1"/>
</dbReference>
<dbReference type="FunFam" id="3.30.1330.40:FF:000012">
    <property type="entry name" value="diphthine--ammonia ligase isoform X1"/>
    <property type="match status" value="1"/>
</dbReference>
<dbReference type="InterPro" id="IPR006175">
    <property type="entry name" value="YjgF/YER057c/UK114"/>
</dbReference>
<name>A0AAV7XDC7_9NEOP</name>
<gene>
    <name evidence="15" type="ORF">ONE63_001836</name>
</gene>
<comment type="similarity">
    <text evidence="2">Belongs to the Diphthine--ammonia ligase family.</text>
</comment>
<evidence type="ECO:0000256" key="6">
    <source>
        <dbReference type="ARBA" id="ARBA00022741"/>
    </source>
</evidence>
<evidence type="ECO:0000256" key="12">
    <source>
        <dbReference type="ARBA" id="ARBA00048108"/>
    </source>
</evidence>
<keyword evidence="5" id="KW-0436">Ligase</keyword>
<reference evidence="15" key="1">
    <citation type="submission" date="2022-12" db="EMBL/GenBank/DDBJ databases">
        <title>Chromosome-level genome assembly of the bean flower thrips Megalurothrips usitatus.</title>
        <authorList>
            <person name="Ma L."/>
            <person name="Liu Q."/>
            <person name="Li H."/>
            <person name="Cai W."/>
        </authorList>
    </citation>
    <scope>NUCLEOTIDE SEQUENCE</scope>
    <source>
        <strain evidence="15">Cailab_2022a</strain>
    </source>
</reference>
<evidence type="ECO:0000256" key="3">
    <source>
        <dbReference type="ARBA" id="ARBA00012089"/>
    </source>
</evidence>
<evidence type="ECO:0000256" key="10">
    <source>
        <dbReference type="ARBA" id="ARBA00031552"/>
    </source>
</evidence>
<sequence>MRVVALVSGGKDSCYNMVQCVAAGHDIVALANLSPTSKDELDSYMYQTVGHMGVDLYAEAMGLPLFRQATEGRAIIQDRDYCPTPEDEVEDLYNLLLRVKNEVDIEAVAVGAILSDYQRIRVENVCVRLGLVSLAYLWRREQGELLQEMIDCHINAIIIKVAAMGLEPAKHLGMKIADMKPHLVKMKEKYGLNICGEGGEYETFTLDCPLFTKSIVIDEYEMVLPSDNSVAAVGYLNFKQFHLENKDSTLENKTQQERIAPFPVKTWSDLLEDLQDPDRSGGAGEEDEEEPENSGSDAAEAAAMLLVSEVGKPKEEGVNNNASGDTQTSTPGHSSAVTPTLEHTLLTDLAEVVVATDKAAARCNDAGWYWLGSIVGQGDETKGEATNQALCKLKDLLASESLSLHNVVAVSLYIRDMENYSVINQQYKKVFNFINPPIRVCVQAPLAQQCPIVLEAIAFKPQTVDGSNDSSSEEMRINRVHTMHVQGVSHWAPANIGPYSQAVRVGDLVYVAGQIALVPGTMQMVEGGVRKQCRLALRHVARIVRAMDPNTQLRDVVQGVCYVTHPSYIPEARREWEKRTNNAIVDYVVVPQLPKGALLEWQVWAHIGNSRFEYEETGCCIGLHRVSLRKRWNYENTVSVVVCYVSTGSSNSALTALASANTSETEESESGHNPSLPVISAPELGEVFRYTLSKLHKGVDPSTTCSVRVLHVSHSKAPPPTEVRKALEEFPNVVTTLVPVCRLTDSRTVLSICAVRHQ</sequence>
<dbReference type="GO" id="GO:0005524">
    <property type="term" value="F:ATP binding"/>
    <property type="evidence" value="ECO:0007669"/>
    <property type="project" value="UniProtKB-KW"/>
</dbReference>
<dbReference type="InterPro" id="IPR035959">
    <property type="entry name" value="RutC-like_sf"/>
</dbReference>
<evidence type="ECO:0000256" key="7">
    <source>
        <dbReference type="ARBA" id="ARBA00022840"/>
    </source>
</evidence>
<dbReference type="GO" id="GO:0017178">
    <property type="term" value="F:diphthine-ammonia ligase activity"/>
    <property type="evidence" value="ECO:0007669"/>
    <property type="project" value="UniProtKB-EC"/>
</dbReference>
<evidence type="ECO:0000313" key="16">
    <source>
        <dbReference type="Proteomes" id="UP001075354"/>
    </source>
</evidence>
<evidence type="ECO:0000259" key="14">
    <source>
        <dbReference type="Pfam" id="PF01902"/>
    </source>
</evidence>
<dbReference type="FunFam" id="3.30.1330.40:FF:000010">
    <property type="entry name" value="Diphthine--ammonia ligase"/>
    <property type="match status" value="1"/>
</dbReference>
<evidence type="ECO:0000313" key="15">
    <source>
        <dbReference type="EMBL" id="KAJ1522670.1"/>
    </source>
</evidence>
<evidence type="ECO:0000256" key="2">
    <source>
        <dbReference type="ARBA" id="ARBA00008496"/>
    </source>
</evidence>
<dbReference type="Gene3D" id="3.30.1330.40">
    <property type="entry name" value="RutC-like"/>
    <property type="match status" value="2"/>
</dbReference>
<proteinExistence type="inferred from homology"/>
<evidence type="ECO:0000256" key="5">
    <source>
        <dbReference type="ARBA" id="ARBA00022598"/>
    </source>
</evidence>
<evidence type="ECO:0000256" key="9">
    <source>
        <dbReference type="ARBA" id="ARBA00031202"/>
    </source>
</evidence>
<dbReference type="Proteomes" id="UP001075354">
    <property type="component" value="Chromosome 11"/>
</dbReference>
<dbReference type="InterPro" id="IPR030662">
    <property type="entry name" value="DPH6/MJ0570"/>
</dbReference>
<evidence type="ECO:0000256" key="4">
    <source>
        <dbReference type="ARBA" id="ARBA00018426"/>
    </source>
</evidence>